<dbReference type="InterPro" id="IPR022099">
    <property type="entry name" value="DUF3638"/>
</dbReference>
<dbReference type="Proteomes" id="UP001172101">
    <property type="component" value="Unassembled WGS sequence"/>
</dbReference>
<keyword evidence="4" id="KW-1185">Reference proteome</keyword>
<organism evidence="3 4">
    <name type="scientific">Lasiosphaeria miniovina</name>
    <dbReference type="NCBI Taxonomy" id="1954250"/>
    <lineage>
        <taxon>Eukaryota</taxon>
        <taxon>Fungi</taxon>
        <taxon>Dikarya</taxon>
        <taxon>Ascomycota</taxon>
        <taxon>Pezizomycotina</taxon>
        <taxon>Sordariomycetes</taxon>
        <taxon>Sordariomycetidae</taxon>
        <taxon>Sordariales</taxon>
        <taxon>Lasiosphaeriaceae</taxon>
        <taxon>Lasiosphaeria</taxon>
    </lineage>
</organism>
<evidence type="ECO:0000259" key="2">
    <source>
        <dbReference type="Pfam" id="PF12340"/>
    </source>
</evidence>
<proteinExistence type="predicted"/>
<dbReference type="EMBL" id="JAUIRO010000004">
    <property type="protein sequence ID" value="KAK0716790.1"/>
    <property type="molecule type" value="Genomic_DNA"/>
</dbReference>
<evidence type="ECO:0000313" key="4">
    <source>
        <dbReference type="Proteomes" id="UP001172101"/>
    </source>
</evidence>
<feature type="domain" description="DUF3638" evidence="2">
    <location>
        <begin position="110"/>
        <end position="153"/>
    </location>
</feature>
<gene>
    <name evidence="3" type="ORF">B0T26DRAFT_675213</name>
</gene>
<name>A0AA40AJB9_9PEZI</name>
<feature type="region of interest" description="Disordered" evidence="1">
    <location>
        <begin position="221"/>
        <end position="240"/>
    </location>
</feature>
<feature type="domain" description="DUF3638" evidence="2">
    <location>
        <begin position="158"/>
        <end position="214"/>
    </location>
</feature>
<dbReference type="AlphaFoldDB" id="A0AA40AJB9"/>
<comment type="caution">
    <text evidence="3">The sequence shown here is derived from an EMBL/GenBank/DDBJ whole genome shotgun (WGS) entry which is preliminary data.</text>
</comment>
<accession>A0AA40AJB9</accession>
<reference evidence="3" key="1">
    <citation type="submission" date="2023-06" db="EMBL/GenBank/DDBJ databases">
        <title>Genome-scale phylogeny and comparative genomics of the fungal order Sordariales.</title>
        <authorList>
            <consortium name="Lawrence Berkeley National Laboratory"/>
            <person name="Hensen N."/>
            <person name="Bonometti L."/>
            <person name="Westerberg I."/>
            <person name="Brannstrom I.O."/>
            <person name="Guillou S."/>
            <person name="Cros-Aarteil S."/>
            <person name="Calhoun S."/>
            <person name="Haridas S."/>
            <person name="Kuo A."/>
            <person name="Mondo S."/>
            <person name="Pangilinan J."/>
            <person name="Riley R."/>
            <person name="LaButti K."/>
            <person name="Andreopoulos B."/>
            <person name="Lipzen A."/>
            <person name="Chen C."/>
            <person name="Yanf M."/>
            <person name="Daum C."/>
            <person name="Ng V."/>
            <person name="Clum A."/>
            <person name="Steindorff A."/>
            <person name="Ohm R."/>
            <person name="Martin F."/>
            <person name="Silar P."/>
            <person name="Natvig D."/>
            <person name="Lalanne C."/>
            <person name="Gautier V."/>
            <person name="Ament-velasquez S.L."/>
            <person name="Kruys A."/>
            <person name="Hutchinson M.I."/>
            <person name="Powell A.J."/>
            <person name="Barry K."/>
            <person name="Miller A.N."/>
            <person name="Grigoriev I.V."/>
            <person name="Debuchy R."/>
            <person name="Gladieux P."/>
            <person name="Thoren M.H."/>
            <person name="Johannesson H."/>
        </authorList>
    </citation>
    <scope>NUCLEOTIDE SEQUENCE</scope>
    <source>
        <strain evidence="3">SMH2392-1A</strain>
    </source>
</reference>
<evidence type="ECO:0000313" key="3">
    <source>
        <dbReference type="EMBL" id="KAK0716790.1"/>
    </source>
</evidence>
<sequence length="384" mass="42736">MDTSMGSEFLEYLGQSRREAAGISATMFDGLRDAQNRAISAGAPPTRLPALSPIFLLERLSRKNRPRLSEGWRRYLVDYAVALTTLQRAERLLWALDNALVADVAELLYKGKSSVIIPIVAAELANGPRLTRVIVPKSQSRQMMHTPTCALGGPWVYLFEKGSRDVIDESDDVFSTKSELTYTIGQKQAADFSRLRWRLIQSILGLAAEIIPKLSQQYPDKSITSRRPRSSAHHSGPPLANDILHHVARSKPKIRVILDASAQIVELGNDQAARCWVELVPDEDIRATIFFNAAKDLCVVERDGTTEPFLTSSYATNMAACIVFLDQTRGTDLRLPSHYRAAVTLRPGLTKDRLVQAVLTLAPNQMTRKGEQNLTNIPHIARFH</sequence>
<dbReference type="GeneID" id="85323071"/>
<protein>
    <recommendedName>
        <fullName evidence="2">DUF3638 domain-containing protein</fullName>
    </recommendedName>
</protein>
<dbReference type="Pfam" id="PF12340">
    <property type="entry name" value="DUF3638"/>
    <property type="match status" value="2"/>
</dbReference>
<dbReference type="RefSeq" id="XP_060295583.1">
    <property type="nucleotide sequence ID" value="XM_060439801.1"/>
</dbReference>
<evidence type="ECO:0000256" key="1">
    <source>
        <dbReference type="SAM" id="MobiDB-lite"/>
    </source>
</evidence>